<keyword evidence="6" id="KW-0833">Ubl conjugation pathway</keyword>
<comment type="catalytic activity">
    <reaction evidence="1">
        <text>S-ubiquitinyl-[E2 ubiquitin-conjugating enzyme]-L-cysteine + [acceptor protein]-L-lysine = [E2 ubiquitin-conjugating enzyme]-L-cysteine + N(6)-ubiquitinyl-[acceptor protein]-L-lysine.</text>
        <dbReference type="EC" id="2.3.2.27"/>
    </reaction>
</comment>
<dbReference type="STRING" id="210143.A0A1R3J549"/>
<dbReference type="InterPro" id="IPR045194">
    <property type="entry name" value="MGRN1/RNF157-like"/>
</dbReference>
<feature type="domain" description="Pyridine nucleotide-disulphide oxidoreductase N-terminal" evidence="9">
    <location>
        <begin position="166"/>
        <end position="214"/>
    </location>
</feature>
<evidence type="ECO:0000313" key="12">
    <source>
        <dbReference type="Proteomes" id="UP000188268"/>
    </source>
</evidence>
<dbReference type="Gramene" id="OMO89896">
    <property type="protein sequence ID" value="OMO89896"/>
    <property type="gene ID" value="CCACVL1_07575"/>
</dbReference>
<feature type="transmembrane region" description="Helical" evidence="8">
    <location>
        <begin position="347"/>
        <end position="367"/>
    </location>
</feature>
<evidence type="ECO:0000259" key="9">
    <source>
        <dbReference type="Pfam" id="PF00070"/>
    </source>
</evidence>
<evidence type="ECO:0000313" key="11">
    <source>
        <dbReference type="EMBL" id="OMO89896.1"/>
    </source>
</evidence>
<keyword evidence="12" id="KW-1185">Reference proteome</keyword>
<dbReference type="InterPro" id="IPR039648">
    <property type="entry name" value="DHPH_N"/>
</dbReference>
<dbReference type="Pfam" id="PF00070">
    <property type="entry name" value="Pyr_redox"/>
    <property type="match status" value="1"/>
</dbReference>
<evidence type="ECO:0000256" key="8">
    <source>
        <dbReference type="SAM" id="Phobius"/>
    </source>
</evidence>
<evidence type="ECO:0000256" key="5">
    <source>
        <dbReference type="ARBA" id="ARBA00022771"/>
    </source>
</evidence>
<evidence type="ECO:0000256" key="7">
    <source>
        <dbReference type="ARBA" id="ARBA00022833"/>
    </source>
</evidence>
<keyword evidence="4" id="KW-0479">Metal-binding</keyword>
<gene>
    <name evidence="11" type="ORF">CCACVL1_07575</name>
</gene>
<dbReference type="EMBL" id="AWWV01008564">
    <property type="protein sequence ID" value="OMO89896.1"/>
    <property type="molecule type" value="Genomic_DNA"/>
</dbReference>
<dbReference type="InterPro" id="IPR036188">
    <property type="entry name" value="FAD/NAD-bd_sf"/>
</dbReference>
<dbReference type="InterPro" id="IPR058981">
    <property type="entry name" value="MGRN1/RNF157-like_N"/>
</dbReference>
<evidence type="ECO:0000256" key="3">
    <source>
        <dbReference type="ARBA" id="ARBA00022679"/>
    </source>
</evidence>
<keyword evidence="3" id="KW-0808">Transferase</keyword>
<comment type="caution">
    <text evidence="11">The sequence shown here is derived from an EMBL/GenBank/DDBJ whole genome shotgun (WGS) entry which is preliminary data.</text>
</comment>
<sequence>MLLKSGFERVRQLTVDVEKVLASLEKELAPVLDKRLKSYGDEEPYFQFDFGHRPTTFAPTFGVSHHNPKSADSFNQIWSSLARATPKPKVVNVDAFGAKADEGTILRQISASNQHGLKSGSCKSSLQVKHIASCKNNLDGFHFTLFQALPLRSFCQVDSEQVGFIHQKKVLRGFDEEIRDFVGEQMALRGIEFHTEETPQAIVKAADGSLSLKTNSEIWTNKSAKVIEEIGNYSFSCQWINISNLCSASTSVNELGFLSRHSKREDIFPLVIFAEAGLPSFSASEVLNQPPLAMSSHAQITQAVLKRNNEEHFQVQVIKQILRIEGIRYELREIYGIENSIVYLDILLYYLNVVQCLYIYIYIYIYFNLNDLNNTN</sequence>
<accession>A0A1R3J549</accession>
<dbReference type="AlphaFoldDB" id="A0A1R3J549"/>
<reference evidence="11 12" key="1">
    <citation type="submission" date="2013-09" db="EMBL/GenBank/DDBJ databases">
        <title>Corchorus capsularis genome sequencing.</title>
        <authorList>
            <person name="Alam M."/>
            <person name="Haque M.S."/>
            <person name="Islam M.S."/>
            <person name="Emdad E.M."/>
            <person name="Islam M.M."/>
            <person name="Ahmed B."/>
            <person name="Halim A."/>
            <person name="Hossen Q.M.M."/>
            <person name="Hossain M.Z."/>
            <person name="Ahmed R."/>
            <person name="Khan M.M."/>
            <person name="Islam R."/>
            <person name="Rashid M.M."/>
            <person name="Khan S.A."/>
            <person name="Rahman M.S."/>
            <person name="Alam M."/>
        </authorList>
    </citation>
    <scope>NUCLEOTIDE SEQUENCE [LARGE SCALE GENOMIC DNA]</scope>
    <source>
        <strain evidence="12">cv. CVL-1</strain>
        <tissue evidence="11">Whole seedling</tissue>
    </source>
</reference>
<keyword evidence="7" id="KW-0862">Zinc</keyword>
<dbReference type="PANTHER" id="PTHR22996:SF27">
    <property type="entry name" value="RING-TYPE E3 UBIQUITIN TRANSFERASE"/>
    <property type="match status" value="1"/>
</dbReference>
<dbReference type="PANTHER" id="PTHR22996">
    <property type="entry name" value="MAHOGUNIN"/>
    <property type="match status" value="1"/>
</dbReference>
<evidence type="ECO:0000259" key="10">
    <source>
        <dbReference type="Pfam" id="PF26192"/>
    </source>
</evidence>
<dbReference type="EC" id="2.3.2.27" evidence="2"/>
<dbReference type="Gene3D" id="3.50.50.60">
    <property type="entry name" value="FAD/NAD(P)-binding domain"/>
    <property type="match status" value="1"/>
</dbReference>
<keyword evidence="8" id="KW-0812">Transmembrane</keyword>
<proteinExistence type="predicted"/>
<evidence type="ECO:0000256" key="1">
    <source>
        <dbReference type="ARBA" id="ARBA00000900"/>
    </source>
</evidence>
<dbReference type="GO" id="GO:0016567">
    <property type="term" value="P:protein ubiquitination"/>
    <property type="evidence" value="ECO:0007669"/>
    <property type="project" value="TreeGrafter"/>
</dbReference>
<keyword evidence="8" id="KW-1133">Transmembrane helix</keyword>
<dbReference type="OrthoDB" id="1711136at2759"/>
<evidence type="ECO:0000256" key="2">
    <source>
        <dbReference type="ARBA" id="ARBA00012483"/>
    </source>
</evidence>
<evidence type="ECO:0000256" key="4">
    <source>
        <dbReference type="ARBA" id="ARBA00022723"/>
    </source>
</evidence>
<evidence type="ECO:0000256" key="6">
    <source>
        <dbReference type="ARBA" id="ARBA00022786"/>
    </source>
</evidence>
<protein>
    <recommendedName>
        <fullName evidence="2">RING-type E3 ubiquitin transferase</fullName>
        <ecNumber evidence="2">2.3.2.27</ecNumber>
    </recommendedName>
</protein>
<keyword evidence="8" id="KW-0472">Membrane</keyword>
<dbReference type="GO" id="GO:0008270">
    <property type="term" value="F:zinc ion binding"/>
    <property type="evidence" value="ECO:0007669"/>
    <property type="project" value="UniProtKB-KW"/>
</dbReference>
<feature type="domain" description="MGRN1/RNF157-like N-terminal" evidence="10">
    <location>
        <begin position="259"/>
        <end position="331"/>
    </location>
</feature>
<keyword evidence="5" id="KW-0863">Zinc-finger</keyword>
<dbReference type="GO" id="GO:0061630">
    <property type="term" value="F:ubiquitin protein ligase activity"/>
    <property type="evidence" value="ECO:0007669"/>
    <property type="project" value="UniProtKB-EC"/>
</dbReference>
<name>A0A1R3J549_COCAP</name>
<dbReference type="Pfam" id="PF26192">
    <property type="entry name" value="RNF157-like_N"/>
    <property type="match status" value="1"/>
</dbReference>
<organism evidence="11 12">
    <name type="scientific">Corchorus capsularis</name>
    <name type="common">Jute</name>
    <dbReference type="NCBI Taxonomy" id="210143"/>
    <lineage>
        <taxon>Eukaryota</taxon>
        <taxon>Viridiplantae</taxon>
        <taxon>Streptophyta</taxon>
        <taxon>Embryophyta</taxon>
        <taxon>Tracheophyta</taxon>
        <taxon>Spermatophyta</taxon>
        <taxon>Magnoliopsida</taxon>
        <taxon>eudicotyledons</taxon>
        <taxon>Gunneridae</taxon>
        <taxon>Pentapetalae</taxon>
        <taxon>rosids</taxon>
        <taxon>malvids</taxon>
        <taxon>Malvales</taxon>
        <taxon>Malvaceae</taxon>
        <taxon>Grewioideae</taxon>
        <taxon>Apeibeae</taxon>
        <taxon>Corchorus</taxon>
    </lineage>
</organism>
<dbReference type="Proteomes" id="UP000188268">
    <property type="component" value="Unassembled WGS sequence"/>
</dbReference>